<evidence type="ECO:0000259" key="1">
    <source>
        <dbReference type="Pfam" id="PF00149"/>
    </source>
</evidence>
<feature type="domain" description="Calcineurin-like phosphoesterase" evidence="1">
    <location>
        <begin position="3"/>
        <end position="86"/>
    </location>
</feature>
<dbReference type="InterPro" id="IPR004843">
    <property type="entry name" value="Calcineurin-like_PHP"/>
</dbReference>
<dbReference type="Pfam" id="PF00149">
    <property type="entry name" value="Metallophos"/>
    <property type="match status" value="1"/>
</dbReference>
<accession>A0A0T6DT94</accession>
<keyword evidence="3" id="KW-1185">Reference proteome</keyword>
<dbReference type="RefSeq" id="WP_058024242.1">
    <property type="nucleotide sequence ID" value="NZ_LNDJ01000053.1"/>
</dbReference>
<evidence type="ECO:0000313" key="2">
    <source>
        <dbReference type="EMBL" id="KRU22968.1"/>
    </source>
</evidence>
<dbReference type="InterPro" id="IPR006186">
    <property type="entry name" value="Ser/Thr-sp_prot-phosphatase"/>
</dbReference>
<dbReference type="PRINTS" id="PR00114">
    <property type="entry name" value="STPHPHTASE"/>
</dbReference>
<dbReference type="Proteomes" id="UP000051202">
    <property type="component" value="Unassembled WGS sequence"/>
</dbReference>
<sequence length="321" mass="36139">MIIDIIGDIHGYADKLVGLLNQLGYEHNGQHFVPPTGHRALFIGDLIDRGSQQLATLEIVFAMLDADVADAVMGNHEYNALAYATLDPEDSSQYLRSHNAVHQRQHEAFLAEIPFGSEQHEYWLQRLYEIPLWIETDYACFVHACWDVDSMAVLEPLLTDNNCLTSEGLIATAKEDTIAFDALERVLKGVETGLPDGIVMVDKEGTERRRVRVRWWLDALNQRTLREVARAPTSALAQIPVEALAENIDFAIQTHKPVFVGHYWLTGTPEPLSPQVVCTDYSAAVASGYLTCYQLDTEQPLPLTASRFVQHYHDKRIEINQ</sequence>
<name>A0A0T6DT94_9GAMM</name>
<dbReference type="GO" id="GO:0005737">
    <property type="term" value="C:cytoplasm"/>
    <property type="evidence" value="ECO:0007669"/>
    <property type="project" value="TreeGrafter"/>
</dbReference>
<dbReference type="GO" id="GO:0016791">
    <property type="term" value="F:phosphatase activity"/>
    <property type="evidence" value="ECO:0007669"/>
    <property type="project" value="TreeGrafter"/>
</dbReference>
<protein>
    <submittedName>
        <fullName evidence="2">Phosphoesterase</fullName>
    </submittedName>
</protein>
<reference evidence="2 3" key="1">
    <citation type="submission" date="2015-11" db="EMBL/GenBank/DDBJ databases">
        <title>Permanent draft genome of Psychrobacter piscatorii LQ58.</title>
        <authorList>
            <person name="Zhou M."/>
            <person name="Dong B."/>
            <person name="Liu Q."/>
        </authorList>
    </citation>
    <scope>NUCLEOTIDE SEQUENCE [LARGE SCALE GENOMIC DNA]</scope>
    <source>
        <strain evidence="2 3">LQ58</strain>
    </source>
</reference>
<dbReference type="InterPro" id="IPR050126">
    <property type="entry name" value="Ap4A_hydrolase"/>
</dbReference>
<dbReference type="InterPro" id="IPR029052">
    <property type="entry name" value="Metallo-depent_PP-like"/>
</dbReference>
<dbReference type="PANTHER" id="PTHR42850:SF7">
    <property type="entry name" value="BIS(5'-NUCLEOSYL)-TETRAPHOSPHATASE PRPE [ASYMMETRICAL]"/>
    <property type="match status" value="1"/>
</dbReference>
<dbReference type="AlphaFoldDB" id="A0A0T6DT94"/>
<dbReference type="PANTHER" id="PTHR42850">
    <property type="entry name" value="METALLOPHOSPHOESTERASE"/>
    <property type="match status" value="1"/>
</dbReference>
<proteinExistence type="predicted"/>
<comment type="caution">
    <text evidence="2">The sequence shown here is derived from an EMBL/GenBank/DDBJ whole genome shotgun (WGS) entry which is preliminary data.</text>
</comment>
<dbReference type="STRING" id="554343.AS194_06195"/>
<evidence type="ECO:0000313" key="3">
    <source>
        <dbReference type="Proteomes" id="UP000051202"/>
    </source>
</evidence>
<gene>
    <name evidence="2" type="ORF">AS194_06195</name>
</gene>
<organism evidence="2 3">
    <name type="scientific">Psychrobacter piscatorii</name>
    <dbReference type="NCBI Taxonomy" id="554343"/>
    <lineage>
        <taxon>Bacteria</taxon>
        <taxon>Pseudomonadati</taxon>
        <taxon>Pseudomonadota</taxon>
        <taxon>Gammaproteobacteria</taxon>
        <taxon>Moraxellales</taxon>
        <taxon>Moraxellaceae</taxon>
        <taxon>Psychrobacter</taxon>
    </lineage>
</organism>
<dbReference type="EMBL" id="LNDJ01000053">
    <property type="protein sequence ID" value="KRU22968.1"/>
    <property type="molecule type" value="Genomic_DNA"/>
</dbReference>
<dbReference type="SUPFAM" id="SSF56300">
    <property type="entry name" value="Metallo-dependent phosphatases"/>
    <property type="match status" value="1"/>
</dbReference>
<dbReference type="Gene3D" id="3.60.21.10">
    <property type="match status" value="1"/>
</dbReference>